<dbReference type="GO" id="GO:0004222">
    <property type="term" value="F:metalloendopeptidase activity"/>
    <property type="evidence" value="ECO:0007669"/>
    <property type="project" value="InterPro"/>
</dbReference>
<proteinExistence type="predicted"/>
<keyword evidence="1" id="KW-0645">Protease</keyword>
<keyword evidence="4" id="KW-0862">Zinc</keyword>
<sequence length="314" mass="36270">MNPNIVNAKFYSTLLLITFISGWVVLSEGFTFTVTDPPKSAPCQQALTYQLGDIDSRFDVSEQELIEVLKEVETLWSSALGRNVLNFSESGNVSVNLIYSKEQQLTDAERQFSNRIKAKEQQEETARRVFDQLSKRYKEKEQEVRQTLSTYNKTASTYDDLANKWDGKEANTEIIDKFNKLEQQLKNIDEDLKQEKQNLASLRERTNAKTEQLNTLIKEHNNLIEEYNNRFSKPRKFDQGQYVKRGENQAVNIYQFGSRAQLKTVLAHEMGHALGLDHVDNPKSIMHKMMDAQNMANLQLTEEDISVLKKQCNM</sequence>
<reference evidence="7 8" key="1">
    <citation type="submission" date="2017-08" db="EMBL/GenBank/DDBJ databases">
        <title>Aliifodinibius alkalisoli sp. nov., isolated from saline alkaline soil.</title>
        <authorList>
            <person name="Liu D."/>
            <person name="Zhang G."/>
        </authorList>
    </citation>
    <scope>NUCLEOTIDE SEQUENCE [LARGE SCALE GENOMIC DNA]</scope>
    <source>
        <strain evidence="7 8">WN023</strain>
    </source>
</reference>
<dbReference type="AlphaFoldDB" id="A0A2A2G8H3"/>
<dbReference type="GO" id="GO:0008270">
    <property type="term" value="F:zinc ion binding"/>
    <property type="evidence" value="ECO:0007669"/>
    <property type="project" value="InterPro"/>
</dbReference>
<dbReference type="GO" id="GO:0006508">
    <property type="term" value="P:proteolysis"/>
    <property type="evidence" value="ECO:0007669"/>
    <property type="project" value="UniProtKB-KW"/>
</dbReference>
<dbReference type="GO" id="GO:0031012">
    <property type="term" value="C:extracellular matrix"/>
    <property type="evidence" value="ECO:0007669"/>
    <property type="project" value="InterPro"/>
</dbReference>
<dbReference type="Proteomes" id="UP000218831">
    <property type="component" value="Unassembled WGS sequence"/>
</dbReference>
<dbReference type="Gene3D" id="3.40.390.10">
    <property type="entry name" value="Collagenase (Catalytic Domain)"/>
    <property type="match status" value="1"/>
</dbReference>
<dbReference type="InterPro" id="IPR001818">
    <property type="entry name" value="Pept_M10_metallopeptidase"/>
</dbReference>
<dbReference type="EMBL" id="NSKE01000006">
    <property type="protein sequence ID" value="PAU93911.1"/>
    <property type="molecule type" value="Genomic_DNA"/>
</dbReference>
<evidence type="ECO:0000256" key="1">
    <source>
        <dbReference type="ARBA" id="ARBA00022670"/>
    </source>
</evidence>
<evidence type="ECO:0000256" key="4">
    <source>
        <dbReference type="ARBA" id="ARBA00022833"/>
    </source>
</evidence>
<dbReference type="Pfam" id="PF00413">
    <property type="entry name" value="Peptidase_M10"/>
    <property type="match status" value="1"/>
</dbReference>
<comment type="caution">
    <text evidence="7">The sequence shown here is derived from an EMBL/GenBank/DDBJ whole genome shotgun (WGS) entry which is preliminary data.</text>
</comment>
<evidence type="ECO:0000313" key="7">
    <source>
        <dbReference type="EMBL" id="PAU93911.1"/>
    </source>
</evidence>
<dbReference type="InterPro" id="IPR024079">
    <property type="entry name" value="MetalloPept_cat_dom_sf"/>
</dbReference>
<gene>
    <name evidence="7" type="ORF">CK503_09570</name>
</gene>
<keyword evidence="5" id="KW-0175">Coiled coil</keyword>
<evidence type="ECO:0000259" key="6">
    <source>
        <dbReference type="Pfam" id="PF00413"/>
    </source>
</evidence>
<dbReference type="SUPFAM" id="SSF55486">
    <property type="entry name" value="Metalloproteases ('zincins'), catalytic domain"/>
    <property type="match status" value="1"/>
</dbReference>
<evidence type="ECO:0000256" key="3">
    <source>
        <dbReference type="ARBA" id="ARBA00022801"/>
    </source>
</evidence>
<keyword evidence="3" id="KW-0378">Hydrolase</keyword>
<accession>A0A2A2G8H3</accession>
<keyword evidence="2" id="KW-0479">Metal-binding</keyword>
<feature type="coiled-coil region" evidence="5">
    <location>
        <begin position="116"/>
        <end position="230"/>
    </location>
</feature>
<organism evidence="7 8">
    <name type="scientific">Fodinibius salipaludis</name>
    <dbReference type="NCBI Taxonomy" id="2032627"/>
    <lineage>
        <taxon>Bacteria</taxon>
        <taxon>Pseudomonadati</taxon>
        <taxon>Balneolota</taxon>
        <taxon>Balneolia</taxon>
        <taxon>Balneolales</taxon>
        <taxon>Balneolaceae</taxon>
        <taxon>Fodinibius</taxon>
    </lineage>
</organism>
<keyword evidence="8" id="KW-1185">Reference proteome</keyword>
<evidence type="ECO:0000313" key="8">
    <source>
        <dbReference type="Proteomes" id="UP000218831"/>
    </source>
</evidence>
<evidence type="ECO:0000256" key="2">
    <source>
        <dbReference type="ARBA" id="ARBA00022723"/>
    </source>
</evidence>
<protein>
    <recommendedName>
        <fullName evidence="6">Peptidase M10 metallopeptidase domain-containing protein</fullName>
    </recommendedName>
</protein>
<evidence type="ECO:0000256" key="5">
    <source>
        <dbReference type="SAM" id="Coils"/>
    </source>
</evidence>
<dbReference type="OrthoDB" id="322519at2"/>
<name>A0A2A2G8H3_9BACT</name>
<feature type="domain" description="Peptidase M10 metallopeptidase" evidence="6">
    <location>
        <begin position="46"/>
        <end position="309"/>
    </location>
</feature>